<gene>
    <name evidence="1" type="ORF">EHS11_16060</name>
</gene>
<accession>A0A4R9LR08</accession>
<dbReference type="RefSeq" id="WP_135765363.1">
    <property type="nucleotide sequence ID" value="NZ_RQHV01000061.1"/>
</dbReference>
<evidence type="ECO:0000313" key="2">
    <source>
        <dbReference type="Proteomes" id="UP000298264"/>
    </source>
</evidence>
<organism evidence="1 2">
    <name type="scientific">Leptospira ilyithenensis</name>
    <dbReference type="NCBI Taxonomy" id="2484901"/>
    <lineage>
        <taxon>Bacteria</taxon>
        <taxon>Pseudomonadati</taxon>
        <taxon>Spirochaetota</taxon>
        <taxon>Spirochaetia</taxon>
        <taxon>Leptospirales</taxon>
        <taxon>Leptospiraceae</taxon>
        <taxon>Leptospira</taxon>
    </lineage>
</organism>
<keyword evidence="2" id="KW-1185">Reference proteome</keyword>
<dbReference type="AlphaFoldDB" id="A0A4R9LR08"/>
<proteinExistence type="predicted"/>
<dbReference type="EMBL" id="RQHV01000061">
    <property type="protein sequence ID" value="TGN08410.1"/>
    <property type="molecule type" value="Genomic_DNA"/>
</dbReference>
<dbReference type="Proteomes" id="UP000298264">
    <property type="component" value="Unassembled WGS sequence"/>
</dbReference>
<comment type="caution">
    <text evidence="1">The sequence shown here is derived from an EMBL/GenBank/DDBJ whole genome shotgun (WGS) entry which is preliminary data.</text>
</comment>
<protein>
    <submittedName>
        <fullName evidence="1">Uncharacterized protein</fullName>
    </submittedName>
</protein>
<sequence>MSSPFRLFYAAIFVLVVFSRCALFEPRLTTVPDPLVREEVMSEEQKNATKILKQKVVGLKNEVTSQKKTNELTSQSIKISKSKISKHSATSSLLREKEKLALLKDDSQSAKRYLDEAQSSDLEKSKEETRLLVWIQKEKEDTAYLAMKESMLSESIAELELVRAEIAVKFQESQGKTPKDEDFIKKQTFESQYGERKAETRRKTAEWERVKNEAQKLPKVNIEDTLEDAK</sequence>
<name>A0A4R9LR08_9LEPT</name>
<evidence type="ECO:0000313" key="1">
    <source>
        <dbReference type="EMBL" id="TGN08410.1"/>
    </source>
</evidence>
<dbReference type="OrthoDB" id="325060at2"/>
<reference evidence="1" key="1">
    <citation type="journal article" date="2019" name="PLoS Negl. Trop. Dis.">
        <title>Revisiting the worldwide diversity of Leptospira species in the environment.</title>
        <authorList>
            <person name="Vincent A.T."/>
            <person name="Schiettekatte O."/>
            <person name="Bourhy P."/>
            <person name="Veyrier F.J."/>
            <person name="Picardeau M."/>
        </authorList>
    </citation>
    <scope>NUCLEOTIDE SEQUENCE [LARGE SCALE GENOMIC DNA]</scope>
    <source>
        <strain evidence="1">201400974</strain>
    </source>
</reference>